<dbReference type="InterPro" id="IPR036236">
    <property type="entry name" value="Znf_C2H2_sf"/>
</dbReference>
<feature type="compositionally biased region" description="Low complexity" evidence="6">
    <location>
        <begin position="372"/>
        <end position="382"/>
    </location>
</feature>
<dbReference type="OrthoDB" id="278606at2759"/>
<proteinExistence type="inferred from homology"/>
<dbReference type="PANTHER" id="PTHR13267:SF3">
    <property type="entry name" value="ZINC FINGER PROTEIN 277"/>
    <property type="match status" value="1"/>
</dbReference>
<protein>
    <recommendedName>
        <fullName evidence="7">C2H2-type domain-containing protein</fullName>
    </recommendedName>
</protein>
<evidence type="ECO:0000256" key="2">
    <source>
        <dbReference type="ARBA" id="ARBA00022771"/>
    </source>
</evidence>
<dbReference type="Gene3D" id="3.30.160.60">
    <property type="entry name" value="Classic Zinc Finger"/>
    <property type="match status" value="2"/>
</dbReference>
<feature type="compositionally biased region" description="Basic and acidic residues" evidence="6">
    <location>
        <begin position="133"/>
        <end position="162"/>
    </location>
</feature>
<dbReference type="InterPro" id="IPR013087">
    <property type="entry name" value="Znf_C2H2_type"/>
</dbReference>
<reference evidence="8 9" key="1">
    <citation type="submission" date="2019-01" db="EMBL/GenBank/DDBJ databases">
        <title>A draft genome assembly of the solar-powered sea slug Elysia chlorotica.</title>
        <authorList>
            <person name="Cai H."/>
            <person name="Li Q."/>
            <person name="Fang X."/>
            <person name="Li J."/>
            <person name="Curtis N.E."/>
            <person name="Altenburger A."/>
            <person name="Shibata T."/>
            <person name="Feng M."/>
            <person name="Maeda T."/>
            <person name="Schwartz J.A."/>
            <person name="Shigenobu S."/>
            <person name="Lundholm N."/>
            <person name="Nishiyama T."/>
            <person name="Yang H."/>
            <person name="Hasebe M."/>
            <person name="Li S."/>
            <person name="Pierce S.K."/>
            <person name="Wang J."/>
        </authorList>
    </citation>
    <scope>NUCLEOTIDE SEQUENCE [LARGE SCALE GENOMIC DNA]</scope>
    <source>
        <strain evidence="8">EC2010</strain>
        <tissue evidence="8">Whole organism of an adult</tissue>
    </source>
</reference>
<keyword evidence="9" id="KW-1185">Reference proteome</keyword>
<accession>A0A433TKW1</accession>
<dbReference type="Pfam" id="PF12756">
    <property type="entry name" value="zf-C2H2_2"/>
    <property type="match status" value="2"/>
</dbReference>
<dbReference type="InterPro" id="IPR041661">
    <property type="entry name" value="ZN622/Rei1/Reh1_Znf-C2H2"/>
</dbReference>
<feature type="compositionally biased region" description="Basic and acidic residues" evidence="6">
    <location>
        <begin position="99"/>
        <end position="126"/>
    </location>
</feature>
<feature type="compositionally biased region" description="Polar residues" evidence="6">
    <location>
        <begin position="306"/>
        <end position="317"/>
    </location>
</feature>
<feature type="region of interest" description="Disordered" evidence="6">
    <location>
        <begin position="363"/>
        <end position="396"/>
    </location>
</feature>
<name>A0A433TKW1_ELYCH</name>
<feature type="domain" description="C2H2-type" evidence="7">
    <location>
        <begin position="757"/>
        <end position="787"/>
    </location>
</feature>
<feature type="region of interest" description="Disordered" evidence="6">
    <location>
        <begin position="99"/>
        <end position="164"/>
    </location>
</feature>
<feature type="region of interest" description="Disordered" evidence="6">
    <location>
        <begin position="1"/>
        <end position="69"/>
    </location>
</feature>
<sequence>MATAVEDCQHTSQETDENGGEGQESADNGNSTEVQQELQEVSQCQSDELQEDGSLRDGDISGSSDATKAVDAISSSVDACFSSSVDVGPFSCVDYNEHCSRQKTEPGLEKSESLKKEVIRQEKELGSQEEYEPIEKEDSKQEKYEPIEKEDKHPSDNEERDQSLVLGDISSSDCLCLSNSAPGTTDSEKESRSKCDSTVSSTIVLEAEIETLASSGSGDEVVSAKQDNNEYCKENISINTEPIREALKEILRVSPGKTSIDSLDEDKQNVDKSSSVLPALLKNEPKADQNSAVSHSIAFDDPAIVTSSDACTNNSTKPTPPSEGDGSAHIMNLLRKGFQNDLVNKGDGDRVFEKVGTESQVAKVPVRRTRTDSSTSTSTASAETGIVGEPDTRREERPVREMLVRRQASQTNMPASDKPVLETLTFGTSLDYGDGIMDNEEEATPRKADRSCPCPLCDRSFSADKKEDVLAHLVLIHKFVIADVNFIGNLSVYLRYWKERLKTRPISEFCSKIVTNTGVKDEAEKEEFYLLCDALPEDKDIREQLQRKKLEQVLAQQQREREETRFCRQCLFCKQTFCGNRAVLFDHLLRDHMFHMGQPDNLVFTDELFDLIQFKLDSQLCLFCEKSFKDKPSLREHMRKKQHRKINPKNKEYDRFYIINYMEMGKNWESLQQEDARLVKNNEASDDENEWADWNEECQNKVVCLFCDSASSDQQDLQKHMKENHTFDLQDVNQKLQLNFYQKVKLINFIRRQVYHKTCYGCQKSFADKPQLTEHMTKDTDHINKLPEASIWDQSQYFFPTYEDDNLLCHLDDDDEGAAGDALGVMVYAEDIPVSDNTILRDQKLHRELLKA</sequence>
<feature type="compositionally biased region" description="Polar residues" evidence="6">
    <location>
        <begin position="25"/>
        <end position="47"/>
    </location>
</feature>
<comment type="caution">
    <text evidence="8">The sequence shown here is derived from an EMBL/GenBank/DDBJ whole genome shotgun (WGS) entry which is preliminary data.</text>
</comment>
<evidence type="ECO:0000313" key="9">
    <source>
        <dbReference type="Proteomes" id="UP000271974"/>
    </source>
</evidence>
<evidence type="ECO:0000259" key="7">
    <source>
        <dbReference type="PROSITE" id="PS50157"/>
    </source>
</evidence>
<evidence type="ECO:0000256" key="1">
    <source>
        <dbReference type="ARBA" id="ARBA00022723"/>
    </source>
</evidence>
<dbReference type="PROSITE" id="PS00028">
    <property type="entry name" value="ZINC_FINGER_C2H2_1"/>
    <property type="match status" value="1"/>
</dbReference>
<keyword evidence="1" id="KW-0479">Metal-binding</keyword>
<feature type="compositionally biased region" description="Basic and acidic residues" evidence="6">
    <location>
        <begin position="186"/>
        <end position="195"/>
    </location>
</feature>
<evidence type="ECO:0000256" key="5">
    <source>
        <dbReference type="PROSITE-ProRule" id="PRU00042"/>
    </source>
</evidence>
<dbReference type="Proteomes" id="UP000271974">
    <property type="component" value="Unassembled WGS sequence"/>
</dbReference>
<evidence type="ECO:0000256" key="4">
    <source>
        <dbReference type="ARBA" id="ARBA00034119"/>
    </source>
</evidence>
<comment type="similarity">
    <text evidence="4">Belongs to the ZNF277 family.</text>
</comment>
<evidence type="ECO:0000256" key="6">
    <source>
        <dbReference type="SAM" id="MobiDB-lite"/>
    </source>
</evidence>
<keyword evidence="2 5" id="KW-0863">Zinc-finger</keyword>
<organism evidence="8 9">
    <name type="scientific">Elysia chlorotica</name>
    <name type="common">Eastern emerald elysia</name>
    <name type="synonym">Sea slug</name>
    <dbReference type="NCBI Taxonomy" id="188477"/>
    <lineage>
        <taxon>Eukaryota</taxon>
        <taxon>Metazoa</taxon>
        <taxon>Spiralia</taxon>
        <taxon>Lophotrochozoa</taxon>
        <taxon>Mollusca</taxon>
        <taxon>Gastropoda</taxon>
        <taxon>Heterobranchia</taxon>
        <taxon>Euthyneura</taxon>
        <taxon>Panpulmonata</taxon>
        <taxon>Sacoglossa</taxon>
        <taxon>Placobranchoidea</taxon>
        <taxon>Plakobranchidae</taxon>
        <taxon>Elysia</taxon>
    </lineage>
</organism>
<gene>
    <name evidence="8" type="ORF">EGW08_010006</name>
</gene>
<dbReference type="PANTHER" id="PTHR13267">
    <property type="entry name" value="ZINC FINGER PROTEIN 277"/>
    <property type="match status" value="1"/>
</dbReference>
<evidence type="ECO:0000256" key="3">
    <source>
        <dbReference type="ARBA" id="ARBA00022833"/>
    </source>
</evidence>
<feature type="domain" description="C2H2-type" evidence="7">
    <location>
        <begin position="619"/>
        <end position="648"/>
    </location>
</feature>
<dbReference type="STRING" id="188477.A0A433TKW1"/>
<evidence type="ECO:0000313" key="8">
    <source>
        <dbReference type="EMBL" id="RUS82230.1"/>
    </source>
</evidence>
<dbReference type="EMBL" id="RQTK01000296">
    <property type="protein sequence ID" value="RUS82230.1"/>
    <property type="molecule type" value="Genomic_DNA"/>
</dbReference>
<feature type="region of interest" description="Disordered" evidence="6">
    <location>
        <begin position="177"/>
        <end position="197"/>
    </location>
</feature>
<feature type="region of interest" description="Disordered" evidence="6">
    <location>
        <begin position="306"/>
        <end position="328"/>
    </location>
</feature>
<keyword evidence="3" id="KW-0862">Zinc</keyword>
<dbReference type="AlphaFoldDB" id="A0A433TKW1"/>
<dbReference type="GO" id="GO:0008270">
    <property type="term" value="F:zinc ion binding"/>
    <property type="evidence" value="ECO:0007669"/>
    <property type="project" value="UniProtKB-KW"/>
</dbReference>
<dbReference type="SMART" id="SM00355">
    <property type="entry name" value="ZnF_C2H2"/>
    <property type="match status" value="5"/>
</dbReference>
<dbReference type="SUPFAM" id="SSF57667">
    <property type="entry name" value="beta-beta-alpha zinc fingers"/>
    <property type="match status" value="2"/>
</dbReference>
<dbReference type="InterPro" id="IPR040048">
    <property type="entry name" value="ZNF277"/>
</dbReference>
<dbReference type="PROSITE" id="PS50157">
    <property type="entry name" value="ZINC_FINGER_C2H2_2"/>
    <property type="match status" value="2"/>
</dbReference>